<name>A0A1W2DKY9_KIBAR</name>
<gene>
    <name evidence="1" type="ORF">SAMN05661093_03503</name>
</gene>
<organism evidence="1 2">
    <name type="scientific">Kibdelosporangium aridum</name>
    <dbReference type="NCBI Taxonomy" id="2030"/>
    <lineage>
        <taxon>Bacteria</taxon>
        <taxon>Bacillati</taxon>
        <taxon>Actinomycetota</taxon>
        <taxon>Actinomycetes</taxon>
        <taxon>Pseudonocardiales</taxon>
        <taxon>Pseudonocardiaceae</taxon>
        <taxon>Kibdelosporangium</taxon>
    </lineage>
</organism>
<dbReference type="InterPro" id="IPR038461">
    <property type="entry name" value="Schlafen_AlbA_2_dom_sf"/>
</dbReference>
<dbReference type="Gene3D" id="3.30.950.30">
    <property type="entry name" value="Schlafen, AAA domain"/>
    <property type="match status" value="1"/>
</dbReference>
<reference evidence="1 2" key="1">
    <citation type="submission" date="2017-04" db="EMBL/GenBank/DDBJ databases">
        <authorList>
            <person name="Afonso C.L."/>
            <person name="Miller P.J."/>
            <person name="Scott M.A."/>
            <person name="Spackman E."/>
            <person name="Goraichik I."/>
            <person name="Dimitrov K.M."/>
            <person name="Suarez D.L."/>
            <person name="Swayne D.E."/>
        </authorList>
    </citation>
    <scope>NUCLEOTIDE SEQUENCE [LARGE SCALE GENOMIC DNA]</scope>
    <source>
        <strain evidence="1 2">DSM 43828</strain>
    </source>
</reference>
<dbReference type="EMBL" id="FWXV01000002">
    <property type="protein sequence ID" value="SMC98115.1"/>
    <property type="molecule type" value="Genomic_DNA"/>
</dbReference>
<protein>
    <recommendedName>
        <fullName evidence="3">ATP-binding protein</fullName>
    </recommendedName>
</protein>
<evidence type="ECO:0008006" key="3">
    <source>
        <dbReference type="Google" id="ProtNLM"/>
    </source>
</evidence>
<dbReference type="AlphaFoldDB" id="A0A1W2DKY9"/>
<dbReference type="Proteomes" id="UP000192674">
    <property type="component" value="Unassembled WGS sequence"/>
</dbReference>
<evidence type="ECO:0000313" key="2">
    <source>
        <dbReference type="Proteomes" id="UP000192674"/>
    </source>
</evidence>
<keyword evidence="2" id="KW-1185">Reference proteome</keyword>
<sequence length="508" mass="57449">MVVVEPVVTKEKLLELLVERCELSCLDYKRQFNLGRGNTQDIVDLAKHIAAMQSEPNGGYIVVGADDHGNVVPDLSRDLARHFDDATLRPKLAKYLSEPEIRVARHDIDSSIVALIYVAPSDVGWCIFKANGEYEVDTNGKRRKEVIFRVGDVFVRHGTRSERWTDADRERLVSQIVARRKEAWLVEMRTELQAIMTTAKTVQDIEALPAAALTWRLDAGAFAEVSTELIRRGDDIPLRRLLNTAVGEAAELLGRDQEELRRLLDRLTTIAALAIQYERQDWLKRVVDVLVRTYKRGFDKPGYNAAGTASVWLWLDIVTRVYGLGALAVRLERWGAVRLLADRRPNVGAFDEYGSWLRHALTEAARARIFETEEKAGLLARAHNIVRSNDALHLGEFADDDAILNSLCQFDVYGCVIVIGGRRSLDSGNYYPNFARYYTPRSQPAFIAVVTEQDVRNLLFDGTDQLLADAIVRLDETAAREGLRYQGWTGLTDQRVLKFVERHQTQSK</sequence>
<evidence type="ECO:0000313" key="1">
    <source>
        <dbReference type="EMBL" id="SMC98115.1"/>
    </source>
</evidence>
<dbReference type="OrthoDB" id="3323226at2"/>
<accession>A0A1W2DKY9</accession>
<dbReference type="RefSeq" id="WP_084427501.1">
    <property type="nucleotide sequence ID" value="NZ_FWXV01000002.1"/>
</dbReference>
<proteinExistence type="predicted"/>